<gene>
    <name evidence="1" type="ORF">Cgig2_032402</name>
</gene>
<reference evidence="1" key="1">
    <citation type="submission" date="2022-04" db="EMBL/GenBank/DDBJ databases">
        <title>Carnegiea gigantea Genome sequencing and assembly v2.</title>
        <authorList>
            <person name="Copetti D."/>
            <person name="Sanderson M.J."/>
            <person name="Burquez A."/>
            <person name="Wojciechowski M.F."/>
        </authorList>
    </citation>
    <scope>NUCLEOTIDE SEQUENCE</scope>
    <source>
        <strain evidence="1">SGP5-SGP5p</strain>
        <tissue evidence="1">Aerial part</tissue>
    </source>
</reference>
<organism evidence="1 2">
    <name type="scientific">Carnegiea gigantea</name>
    <dbReference type="NCBI Taxonomy" id="171969"/>
    <lineage>
        <taxon>Eukaryota</taxon>
        <taxon>Viridiplantae</taxon>
        <taxon>Streptophyta</taxon>
        <taxon>Embryophyta</taxon>
        <taxon>Tracheophyta</taxon>
        <taxon>Spermatophyta</taxon>
        <taxon>Magnoliopsida</taxon>
        <taxon>eudicotyledons</taxon>
        <taxon>Gunneridae</taxon>
        <taxon>Pentapetalae</taxon>
        <taxon>Caryophyllales</taxon>
        <taxon>Cactineae</taxon>
        <taxon>Cactaceae</taxon>
        <taxon>Cactoideae</taxon>
        <taxon>Echinocereeae</taxon>
        <taxon>Carnegiea</taxon>
    </lineage>
</organism>
<protein>
    <submittedName>
        <fullName evidence="1">Uncharacterized protein</fullName>
    </submittedName>
</protein>
<name>A0A9Q1GNE4_9CARY</name>
<dbReference type="EMBL" id="JAKOGI010002188">
    <property type="protein sequence ID" value="KAJ8422654.1"/>
    <property type="molecule type" value="Genomic_DNA"/>
</dbReference>
<dbReference type="Proteomes" id="UP001153076">
    <property type="component" value="Unassembled WGS sequence"/>
</dbReference>
<proteinExistence type="predicted"/>
<sequence>MDVIASDWSIFANKMKCSRHTTLTQCSRHANRGWTDDTYLLALPPGRAAVKLNIKLTTLNELNGVIYKVTNSSTAKPRGFHLTGTTGHILGRTHLHMELQRSGESFLPTKPIHYDIYHGGICGGPHRHTSWQLERTKLLNEVHELQYYFREALSFVGGVAILWNNSKIEVSGFAGHDMDMSCIFKLTTVATV</sequence>
<evidence type="ECO:0000313" key="1">
    <source>
        <dbReference type="EMBL" id="KAJ8422654.1"/>
    </source>
</evidence>
<keyword evidence="2" id="KW-1185">Reference proteome</keyword>
<evidence type="ECO:0000313" key="2">
    <source>
        <dbReference type="Proteomes" id="UP001153076"/>
    </source>
</evidence>
<comment type="caution">
    <text evidence="1">The sequence shown here is derived from an EMBL/GenBank/DDBJ whole genome shotgun (WGS) entry which is preliminary data.</text>
</comment>
<dbReference type="AlphaFoldDB" id="A0A9Q1GNE4"/>
<accession>A0A9Q1GNE4</accession>